<dbReference type="EMBL" id="JBHSBY010000034">
    <property type="protein sequence ID" value="MFC4196510.1"/>
    <property type="molecule type" value="Genomic_DNA"/>
</dbReference>
<feature type="transmembrane region" description="Helical" evidence="8">
    <location>
        <begin position="375"/>
        <end position="399"/>
    </location>
</feature>
<name>A0ABV8NKV1_9SPHI</name>
<keyword evidence="4" id="KW-1003">Cell membrane</keyword>
<dbReference type="NCBIfam" id="TIGR01272">
    <property type="entry name" value="gluP"/>
    <property type="match status" value="1"/>
</dbReference>
<comment type="similarity">
    <text evidence="3">Belongs to the major facilitator superfamily. FHS transporter (TC 2.A.1.7) family.</text>
</comment>
<sequence length="470" mass="52523">MVTCTYTICFVCFRLFFLSINRVMKIEENRNVIEVGNLTKKQTLISTLILGGLFFIFGFVTWVNAILIPYFKIACELSHFESYLVAFAFYISYFVMSIPASYLLKSVGFKKGIMFGLWIMAAGVFIFIPAALSRTYGVFLMGLFTIGCGLAILQTAANPYITILGPINKAAKRISVMGICNKAAGLIAPLIFASVIFKVTDSEVLNRIHLMGELERSAFLNELVRRVIFPYTILGIVLTILGAFIRFSPLPEIDTEEENSELSAINADKKHLFHFPYLILGVLAIFLHVGTQVIAIDTVIGYANSMGIQILEAKVFPSYTLFTTIIGYLSGIILIPKYVSQVNVLRACTLLGAFLTLLIIYSHGSHAFLGHKVDISIWFIVSLGLANSLVWAGIWPLALNNLGRFTKVGSSVLIMALCGSAIFPLLYGYVADLYNERAAYWILFPCYLYLMFYAFYGHKITSWQPKKKYK</sequence>
<dbReference type="InterPro" id="IPR036259">
    <property type="entry name" value="MFS_trans_sf"/>
</dbReference>
<evidence type="ECO:0000256" key="7">
    <source>
        <dbReference type="ARBA" id="ARBA00023136"/>
    </source>
</evidence>
<dbReference type="Proteomes" id="UP001595792">
    <property type="component" value="Unassembled WGS sequence"/>
</dbReference>
<evidence type="ECO:0000256" key="8">
    <source>
        <dbReference type="SAM" id="Phobius"/>
    </source>
</evidence>
<keyword evidence="6 8" id="KW-1133">Transmembrane helix</keyword>
<evidence type="ECO:0000256" key="4">
    <source>
        <dbReference type="ARBA" id="ARBA00022475"/>
    </source>
</evidence>
<evidence type="ECO:0000256" key="3">
    <source>
        <dbReference type="ARBA" id="ARBA00009120"/>
    </source>
</evidence>
<comment type="subcellular location">
    <subcellularLocation>
        <location evidence="2">Cell inner membrane</location>
        <topology evidence="2">Multi-pass membrane protein</topology>
    </subcellularLocation>
</comment>
<feature type="transmembrane region" description="Helical" evidence="8">
    <location>
        <begin position="44"/>
        <end position="71"/>
    </location>
</feature>
<dbReference type="Gene3D" id="1.20.1250.20">
    <property type="entry name" value="MFS general substrate transporter like domains"/>
    <property type="match status" value="2"/>
</dbReference>
<evidence type="ECO:0000256" key="6">
    <source>
        <dbReference type="ARBA" id="ARBA00022989"/>
    </source>
</evidence>
<keyword evidence="7 8" id="KW-0472">Membrane</keyword>
<dbReference type="RefSeq" id="WP_378959884.1">
    <property type="nucleotide sequence ID" value="NZ_JBHSBY010000034.1"/>
</dbReference>
<comment type="caution">
    <text evidence="9">The sequence shown here is derived from an EMBL/GenBank/DDBJ whole genome shotgun (WGS) entry which is preliminary data.</text>
</comment>
<reference evidence="10" key="1">
    <citation type="journal article" date="2019" name="Int. J. Syst. Evol. Microbiol.">
        <title>The Global Catalogue of Microorganisms (GCM) 10K type strain sequencing project: providing services to taxonomists for standard genome sequencing and annotation.</title>
        <authorList>
            <consortium name="The Broad Institute Genomics Platform"/>
            <consortium name="The Broad Institute Genome Sequencing Center for Infectious Disease"/>
            <person name="Wu L."/>
            <person name="Ma J."/>
        </authorList>
    </citation>
    <scope>NUCLEOTIDE SEQUENCE [LARGE SCALE GENOMIC DNA]</scope>
    <source>
        <strain evidence="10">CCM 8689</strain>
    </source>
</reference>
<feature type="transmembrane region" description="Helical" evidence="8">
    <location>
        <begin position="316"/>
        <end position="335"/>
    </location>
</feature>
<protein>
    <submittedName>
        <fullName evidence="9">Sugar MFS transporter</fullName>
    </submittedName>
</protein>
<dbReference type="InterPro" id="IPR011701">
    <property type="entry name" value="MFS"/>
</dbReference>
<feature type="transmembrane region" description="Helical" evidence="8">
    <location>
        <begin position="138"/>
        <end position="162"/>
    </location>
</feature>
<proteinExistence type="inferred from homology"/>
<feature type="transmembrane region" description="Helical" evidence="8">
    <location>
        <begin position="411"/>
        <end position="431"/>
    </location>
</feature>
<dbReference type="PANTHER" id="PTHR43702">
    <property type="entry name" value="L-FUCOSE-PROTON SYMPORTER"/>
    <property type="match status" value="1"/>
</dbReference>
<evidence type="ECO:0000313" key="9">
    <source>
        <dbReference type="EMBL" id="MFC4196510.1"/>
    </source>
</evidence>
<dbReference type="InterPro" id="IPR005964">
    <property type="entry name" value="Glc/Gal_transptr_bac"/>
</dbReference>
<dbReference type="PANTHER" id="PTHR43702:SF12">
    <property type="entry name" value="N-ACETYL GLUCOSAMINE TRANSPORTER NAGP"/>
    <property type="match status" value="1"/>
</dbReference>
<dbReference type="Pfam" id="PF07690">
    <property type="entry name" value="MFS_1"/>
    <property type="match status" value="1"/>
</dbReference>
<accession>A0ABV8NKV1</accession>
<keyword evidence="10" id="KW-1185">Reference proteome</keyword>
<comment type="function">
    <text evidence="1">Intake of glucose and galactose.</text>
</comment>
<evidence type="ECO:0000313" key="10">
    <source>
        <dbReference type="Proteomes" id="UP001595792"/>
    </source>
</evidence>
<feature type="transmembrane region" description="Helical" evidence="8">
    <location>
        <begin position="83"/>
        <end position="104"/>
    </location>
</feature>
<feature type="transmembrane region" description="Helical" evidence="8">
    <location>
        <begin position="113"/>
        <end position="132"/>
    </location>
</feature>
<feature type="transmembrane region" description="Helical" evidence="8">
    <location>
        <begin position="228"/>
        <end position="247"/>
    </location>
</feature>
<evidence type="ECO:0000256" key="2">
    <source>
        <dbReference type="ARBA" id="ARBA00004429"/>
    </source>
</evidence>
<dbReference type="SUPFAM" id="SSF103473">
    <property type="entry name" value="MFS general substrate transporter"/>
    <property type="match status" value="1"/>
</dbReference>
<feature type="transmembrane region" description="Helical" evidence="8">
    <location>
        <begin position="174"/>
        <end position="197"/>
    </location>
</feature>
<feature type="transmembrane region" description="Helical" evidence="8">
    <location>
        <begin position="275"/>
        <end position="296"/>
    </location>
</feature>
<keyword evidence="5 8" id="KW-0812">Transmembrane</keyword>
<organism evidence="9 10">
    <name type="scientific">Pedobacter jamesrossensis</name>
    <dbReference type="NCBI Taxonomy" id="1908238"/>
    <lineage>
        <taxon>Bacteria</taxon>
        <taxon>Pseudomonadati</taxon>
        <taxon>Bacteroidota</taxon>
        <taxon>Sphingobacteriia</taxon>
        <taxon>Sphingobacteriales</taxon>
        <taxon>Sphingobacteriaceae</taxon>
        <taxon>Pedobacter</taxon>
    </lineage>
</organism>
<evidence type="ECO:0000256" key="1">
    <source>
        <dbReference type="ARBA" id="ARBA00003321"/>
    </source>
</evidence>
<dbReference type="InterPro" id="IPR050375">
    <property type="entry name" value="MFS_TsgA-like"/>
</dbReference>
<dbReference type="CDD" id="cd17394">
    <property type="entry name" value="MFS_FucP_like"/>
    <property type="match status" value="1"/>
</dbReference>
<feature type="transmembrane region" description="Helical" evidence="8">
    <location>
        <begin position="437"/>
        <end position="456"/>
    </location>
</feature>
<gene>
    <name evidence="9" type="ORF">ACFOUY_07350</name>
</gene>
<evidence type="ECO:0000256" key="5">
    <source>
        <dbReference type="ARBA" id="ARBA00022692"/>
    </source>
</evidence>
<feature type="transmembrane region" description="Helical" evidence="8">
    <location>
        <begin position="344"/>
        <end position="363"/>
    </location>
</feature>